<feature type="transmembrane region" description="Helical" evidence="1">
    <location>
        <begin position="178"/>
        <end position="207"/>
    </location>
</feature>
<dbReference type="Pfam" id="PF06166">
    <property type="entry name" value="DUF979"/>
    <property type="match status" value="1"/>
</dbReference>
<feature type="transmembrane region" description="Helical" evidence="1">
    <location>
        <begin position="113"/>
        <end position="132"/>
    </location>
</feature>
<proteinExistence type="predicted"/>
<dbReference type="EMBL" id="FLUN01000001">
    <property type="protein sequence ID" value="SBW07503.1"/>
    <property type="molecule type" value="Genomic_DNA"/>
</dbReference>
<keyword evidence="1" id="KW-0472">Membrane</keyword>
<evidence type="ECO:0008006" key="3">
    <source>
        <dbReference type="Google" id="ProtNLM"/>
    </source>
</evidence>
<dbReference type="InterPro" id="IPR009323">
    <property type="entry name" value="DUF979"/>
</dbReference>
<keyword evidence="1" id="KW-1133">Transmembrane helix</keyword>
<feature type="transmembrane region" description="Helical" evidence="1">
    <location>
        <begin position="20"/>
        <end position="40"/>
    </location>
</feature>
<feature type="transmembrane region" description="Helical" evidence="1">
    <location>
        <begin position="138"/>
        <end position="157"/>
    </location>
</feature>
<name>A0A212K704_9FIRM</name>
<sequence length="320" mass="33731">MPQRLRKRRRKGRSKMSAIIAEIFYCIIGIVFILNGIKALKDSELGPRYFTAAFWFILAFTFIAGPYVPTWVVGLCVIVMAALTALGKVKQSKSDTPAAEATRANADKQGYKVFIPALTLAITAVLVATFITKLGANNAIGVSAIVALIVAFVLFRPKAAYAVKDGTRLMDNVGTTGILPQVLAALGALFTAAGVGDVIASGVSAIIPEGNRLIASAVYCIAMALFTMIMGNGFAAFSVITVGIGIPFLIMQGANPVVVGALGLTAGYCGTLMTPMAANFNIMPAALLETKSKYAIIFAQLPVALVMLLIHVVLMYVLAF</sequence>
<reference evidence="2" key="1">
    <citation type="submission" date="2016-04" db="EMBL/GenBank/DDBJ databases">
        <authorList>
            <person name="Evans L.H."/>
            <person name="Alamgir A."/>
            <person name="Owens N."/>
            <person name="Weber N.D."/>
            <person name="Virtaneva K."/>
            <person name="Barbian K."/>
            <person name="Babar A."/>
            <person name="Rosenke K."/>
        </authorList>
    </citation>
    <scope>NUCLEOTIDE SEQUENCE</scope>
    <source>
        <strain evidence="2">86</strain>
    </source>
</reference>
<dbReference type="AlphaFoldDB" id="A0A212K704"/>
<feature type="transmembrane region" description="Helical" evidence="1">
    <location>
        <begin position="213"/>
        <end position="229"/>
    </location>
</feature>
<feature type="transmembrane region" description="Helical" evidence="1">
    <location>
        <begin position="257"/>
        <end position="282"/>
    </location>
</feature>
<organism evidence="2">
    <name type="scientific">uncultured Eubacteriales bacterium</name>
    <dbReference type="NCBI Taxonomy" id="172733"/>
    <lineage>
        <taxon>Bacteria</taxon>
        <taxon>Bacillati</taxon>
        <taxon>Bacillota</taxon>
        <taxon>Clostridia</taxon>
        <taxon>Eubacteriales</taxon>
        <taxon>environmental samples</taxon>
    </lineage>
</organism>
<gene>
    <name evidence="2" type="ORF">KL86CLO1_12309</name>
</gene>
<feature type="transmembrane region" description="Helical" evidence="1">
    <location>
        <begin position="52"/>
        <end position="83"/>
    </location>
</feature>
<keyword evidence="1" id="KW-0812">Transmembrane</keyword>
<feature type="transmembrane region" description="Helical" evidence="1">
    <location>
        <begin position="294"/>
        <end position="319"/>
    </location>
</feature>
<protein>
    <recommendedName>
        <fullName evidence="3">Permease</fullName>
    </recommendedName>
</protein>
<evidence type="ECO:0000256" key="1">
    <source>
        <dbReference type="SAM" id="Phobius"/>
    </source>
</evidence>
<evidence type="ECO:0000313" key="2">
    <source>
        <dbReference type="EMBL" id="SBW07503.1"/>
    </source>
</evidence>
<accession>A0A212K704</accession>